<organism evidence="1 2">
    <name type="scientific">Leptospira ainlahdjerensis</name>
    <dbReference type="NCBI Taxonomy" id="2810033"/>
    <lineage>
        <taxon>Bacteria</taxon>
        <taxon>Pseudomonadati</taxon>
        <taxon>Spirochaetota</taxon>
        <taxon>Spirochaetia</taxon>
        <taxon>Leptospirales</taxon>
        <taxon>Leptospiraceae</taxon>
        <taxon>Leptospira</taxon>
    </lineage>
</organism>
<dbReference type="EMBL" id="JAFFPU010000012">
    <property type="protein sequence ID" value="MBM9576186.1"/>
    <property type="molecule type" value="Genomic_DNA"/>
</dbReference>
<name>A0ABS2U739_9LEPT</name>
<reference evidence="1 2" key="1">
    <citation type="submission" date="2021-02" db="EMBL/GenBank/DDBJ databases">
        <title>Leptospira ainlahdjerensis sp. nov., Leptospira ainazelensis sp. nov., Leptospira abararensis sp. nov. and Leptospira chreensis sp. nov., four new species isolated from water sources in Algeria.</title>
        <authorList>
            <person name="Amara Korba A."/>
            <person name="Kainiu M."/>
            <person name="Vincent A.T."/>
            <person name="Mariet J.-F."/>
            <person name="Veyrier F.J."/>
            <person name="Goarant C."/>
            <person name="Picardeau M."/>
        </authorList>
    </citation>
    <scope>NUCLEOTIDE SEQUENCE [LARGE SCALE GENOMIC DNA]</scope>
    <source>
        <strain evidence="1 2">201903070</strain>
    </source>
</reference>
<dbReference type="Proteomes" id="UP000724686">
    <property type="component" value="Unassembled WGS sequence"/>
</dbReference>
<protein>
    <submittedName>
        <fullName evidence="1">Uncharacterized protein</fullName>
    </submittedName>
</protein>
<evidence type="ECO:0000313" key="1">
    <source>
        <dbReference type="EMBL" id="MBM9576186.1"/>
    </source>
</evidence>
<proteinExistence type="predicted"/>
<evidence type="ECO:0000313" key="2">
    <source>
        <dbReference type="Proteomes" id="UP000724686"/>
    </source>
</evidence>
<gene>
    <name evidence="1" type="ORF">JWG45_03375</name>
</gene>
<sequence>MRGVSPNSDFVRHPTKFFSKKQPIAKILIGEKLLAGAAQRGQDFCFGSGFLFDDQKSAGENSFPKMRKKTIRKVLPGKTILGILMPHGNFKNTGFRL</sequence>
<keyword evidence="2" id="KW-1185">Reference proteome</keyword>
<accession>A0ABS2U739</accession>
<comment type="caution">
    <text evidence="1">The sequence shown here is derived from an EMBL/GenBank/DDBJ whole genome shotgun (WGS) entry which is preliminary data.</text>
</comment>